<dbReference type="EMBL" id="JBHTCA010000002">
    <property type="protein sequence ID" value="MFC7408115.1"/>
    <property type="molecule type" value="Genomic_DNA"/>
</dbReference>
<dbReference type="Gene3D" id="3.90.226.10">
    <property type="entry name" value="2-enoyl-CoA Hydratase, Chain A, domain 1"/>
    <property type="match status" value="1"/>
</dbReference>
<dbReference type="InterPro" id="IPR001753">
    <property type="entry name" value="Enoyl-CoA_hydra/iso"/>
</dbReference>
<dbReference type="PANTHER" id="PTHR11941:SF54">
    <property type="entry name" value="ENOYL-COA HYDRATASE, MITOCHONDRIAL"/>
    <property type="match status" value="1"/>
</dbReference>
<organism evidence="4 5">
    <name type="scientific">Hydrogenophaga atypica</name>
    <dbReference type="NCBI Taxonomy" id="249409"/>
    <lineage>
        <taxon>Bacteria</taxon>
        <taxon>Pseudomonadati</taxon>
        <taxon>Pseudomonadota</taxon>
        <taxon>Betaproteobacteria</taxon>
        <taxon>Burkholderiales</taxon>
        <taxon>Comamonadaceae</taxon>
        <taxon>Hydrogenophaga</taxon>
    </lineage>
</organism>
<reference evidence="5" key="1">
    <citation type="journal article" date="2019" name="Int. J. Syst. Evol. Microbiol.">
        <title>The Global Catalogue of Microorganisms (GCM) 10K type strain sequencing project: providing services to taxonomists for standard genome sequencing and annotation.</title>
        <authorList>
            <consortium name="The Broad Institute Genomics Platform"/>
            <consortium name="The Broad Institute Genome Sequencing Center for Infectious Disease"/>
            <person name="Wu L."/>
            <person name="Ma J."/>
        </authorList>
    </citation>
    <scope>NUCLEOTIDE SEQUENCE [LARGE SCALE GENOMIC DNA]</scope>
    <source>
        <strain evidence="5">CGMCC 1.12371</strain>
    </source>
</reference>
<dbReference type="PANTHER" id="PTHR11941">
    <property type="entry name" value="ENOYL-COA HYDRATASE-RELATED"/>
    <property type="match status" value="1"/>
</dbReference>
<dbReference type="RefSeq" id="WP_382220105.1">
    <property type="nucleotide sequence ID" value="NZ_JBHTCA010000002.1"/>
</dbReference>
<dbReference type="Gene3D" id="1.10.12.10">
    <property type="entry name" value="Lyase 2-enoyl-coa Hydratase, Chain A, domain 2"/>
    <property type="match status" value="1"/>
</dbReference>
<evidence type="ECO:0000256" key="1">
    <source>
        <dbReference type="ARBA" id="ARBA00005254"/>
    </source>
</evidence>
<gene>
    <name evidence="4" type="ORF">ACFQPB_04520</name>
</gene>
<protein>
    <submittedName>
        <fullName evidence="4">Enoyl-CoA hydratase/isomerase family protein</fullName>
    </submittedName>
</protein>
<proteinExistence type="inferred from homology"/>
<evidence type="ECO:0000313" key="5">
    <source>
        <dbReference type="Proteomes" id="UP001596501"/>
    </source>
</evidence>
<comment type="caution">
    <text evidence="4">The sequence shown here is derived from an EMBL/GenBank/DDBJ whole genome shotgun (WGS) entry which is preliminary data.</text>
</comment>
<accession>A0ABW2QF81</accession>
<keyword evidence="5" id="KW-1185">Reference proteome</keyword>
<dbReference type="InterPro" id="IPR014748">
    <property type="entry name" value="Enoyl-CoA_hydra_C"/>
</dbReference>
<evidence type="ECO:0000256" key="3">
    <source>
        <dbReference type="RuleBase" id="RU003707"/>
    </source>
</evidence>
<dbReference type="PROSITE" id="PS00166">
    <property type="entry name" value="ENOYL_COA_HYDRATASE"/>
    <property type="match status" value="1"/>
</dbReference>
<dbReference type="Proteomes" id="UP001596501">
    <property type="component" value="Unassembled WGS sequence"/>
</dbReference>
<dbReference type="CDD" id="cd06558">
    <property type="entry name" value="crotonase-like"/>
    <property type="match status" value="1"/>
</dbReference>
<dbReference type="SUPFAM" id="SSF52096">
    <property type="entry name" value="ClpP/crotonase"/>
    <property type="match status" value="1"/>
</dbReference>
<evidence type="ECO:0000256" key="2">
    <source>
        <dbReference type="ARBA" id="ARBA00023239"/>
    </source>
</evidence>
<comment type="similarity">
    <text evidence="1 3">Belongs to the enoyl-CoA hydratase/isomerase family.</text>
</comment>
<dbReference type="InterPro" id="IPR029045">
    <property type="entry name" value="ClpP/crotonase-like_dom_sf"/>
</dbReference>
<keyword evidence="2" id="KW-0456">Lyase</keyword>
<sequence length="267" mass="28001">MALPSAAAPDVTPLRCWREGGIAHLRFNRPQAMNAIDLPMAKAFHQACQQINNDAAVRVVVLSGEGRAFMAGGDLQSMAADPSAVAAELIGEMHAGIELLAGLSAPVIASVQGAVAGGGLGLALTCDLIVAAEGTRFNLAYTRIGTSSDCGTSWGLPRWVGLRKALEIALLCEPFDAAEALWLGMVNRVVPAEALAEHTLAWARQIEASAPLAVGRLKRLMRASDQHDLHTQLQAEARAFVACAGTADFAEGVAAFLAKRPARFTGR</sequence>
<dbReference type="Pfam" id="PF00378">
    <property type="entry name" value="ECH_1"/>
    <property type="match status" value="1"/>
</dbReference>
<evidence type="ECO:0000313" key="4">
    <source>
        <dbReference type="EMBL" id="MFC7408115.1"/>
    </source>
</evidence>
<dbReference type="InterPro" id="IPR018376">
    <property type="entry name" value="Enoyl-CoA_hyd/isom_CS"/>
</dbReference>
<name>A0ABW2QF81_9BURK</name>